<feature type="domain" description="OmpR/PhoB-type" evidence="3">
    <location>
        <begin position="217"/>
        <end position="315"/>
    </location>
</feature>
<proteinExistence type="predicted"/>
<dbReference type="PROSITE" id="PS51755">
    <property type="entry name" value="OMPR_PHOB"/>
    <property type="match status" value="1"/>
</dbReference>
<dbReference type="InterPro" id="IPR036388">
    <property type="entry name" value="WH-like_DNA-bd_sf"/>
</dbReference>
<evidence type="ECO:0000256" key="1">
    <source>
        <dbReference type="ARBA" id="ARBA00023125"/>
    </source>
</evidence>
<feature type="DNA-binding region" description="OmpR/PhoB-type" evidence="2">
    <location>
        <begin position="217"/>
        <end position="315"/>
    </location>
</feature>
<dbReference type="Gene3D" id="1.10.10.10">
    <property type="entry name" value="Winged helix-like DNA-binding domain superfamily/Winged helix DNA-binding domain"/>
    <property type="match status" value="1"/>
</dbReference>
<dbReference type="CDD" id="cd00383">
    <property type="entry name" value="trans_reg_C"/>
    <property type="match status" value="1"/>
</dbReference>
<keyword evidence="1 2" id="KW-0238">DNA-binding</keyword>
<evidence type="ECO:0000313" key="5">
    <source>
        <dbReference type="Proteomes" id="UP001500582"/>
    </source>
</evidence>
<comment type="caution">
    <text evidence="4">The sequence shown here is derived from an EMBL/GenBank/DDBJ whole genome shotgun (WGS) entry which is preliminary data.</text>
</comment>
<evidence type="ECO:0000256" key="2">
    <source>
        <dbReference type="PROSITE-ProRule" id="PRU01091"/>
    </source>
</evidence>
<dbReference type="Pfam" id="PF00486">
    <property type="entry name" value="Trans_reg_C"/>
    <property type="match status" value="1"/>
</dbReference>
<gene>
    <name evidence="4" type="ORF">GCM10023149_12160</name>
</gene>
<name>A0ABP8G1M9_9SPHI</name>
<organism evidence="4 5">
    <name type="scientific">Mucilaginibacter gynuensis</name>
    <dbReference type="NCBI Taxonomy" id="1302236"/>
    <lineage>
        <taxon>Bacteria</taxon>
        <taxon>Pseudomonadati</taxon>
        <taxon>Bacteroidota</taxon>
        <taxon>Sphingobacteriia</taxon>
        <taxon>Sphingobacteriales</taxon>
        <taxon>Sphingobacteriaceae</taxon>
        <taxon>Mucilaginibacter</taxon>
    </lineage>
</organism>
<dbReference type="InterPro" id="IPR016032">
    <property type="entry name" value="Sig_transdc_resp-reg_C-effctor"/>
</dbReference>
<accession>A0ABP8G1M9</accession>
<dbReference type="Proteomes" id="UP001500582">
    <property type="component" value="Unassembled WGS sequence"/>
</dbReference>
<dbReference type="RefSeq" id="WP_345210118.1">
    <property type="nucleotide sequence ID" value="NZ_BAABFT010000002.1"/>
</dbReference>
<keyword evidence="5" id="KW-1185">Reference proteome</keyword>
<dbReference type="SUPFAM" id="SSF46894">
    <property type="entry name" value="C-terminal effector domain of the bipartite response regulators"/>
    <property type="match status" value="1"/>
</dbReference>
<sequence length="316" mass="35894">MMIIVNKIVNFVKSIRIDMAGYKVLLKTKTKYLLGLTVLLFLTLLCAAFSRAGTDDFDTARKELLFRKIGHEVLLQSGDSTSRVLPVKKIAENEYQIRFENDFSFQPDSLEKIISRTLAKEKIANDYIVNVLNCTGKEVIYGYAIFKNSKDNIVACTGRNQPKNCYLIELKFKSSGIPLPQKGYLLGGIPLLAFIGLIISKSVKSRKEVAESNNTGIDHYKLGDDTIFYHEKKQLLNNQTITKLTAKENKLLLIFAQSPNEIVERSRLQKELWEDEGVIVGRSLDMFISKLRKKLENNPSIQLINIHGKGYKLEIK</sequence>
<evidence type="ECO:0000259" key="3">
    <source>
        <dbReference type="PROSITE" id="PS51755"/>
    </source>
</evidence>
<dbReference type="EMBL" id="BAABFT010000002">
    <property type="protein sequence ID" value="GAA4315515.1"/>
    <property type="molecule type" value="Genomic_DNA"/>
</dbReference>
<evidence type="ECO:0000313" key="4">
    <source>
        <dbReference type="EMBL" id="GAA4315515.1"/>
    </source>
</evidence>
<dbReference type="InterPro" id="IPR001867">
    <property type="entry name" value="OmpR/PhoB-type_DNA-bd"/>
</dbReference>
<protein>
    <recommendedName>
        <fullName evidence="3">OmpR/PhoB-type domain-containing protein</fullName>
    </recommendedName>
</protein>
<reference evidence="5" key="1">
    <citation type="journal article" date="2019" name="Int. J. Syst. Evol. Microbiol.">
        <title>The Global Catalogue of Microorganisms (GCM) 10K type strain sequencing project: providing services to taxonomists for standard genome sequencing and annotation.</title>
        <authorList>
            <consortium name="The Broad Institute Genomics Platform"/>
            <consortium name="The Broad Institute Genome Sequencing Center for Infectious Disease"/>
            <person name="Wu L."/>
            <person name="Ma J."/>
        </authorList>
    </citation>
    <scope>NUCLEOTIDE SEQUENCE [LARGE SCALE GENOMIC DNA]</scope>
    <source>
        <strain evidence="5">JCM 17705</strain>
    </source>
</reference>
<dbReference type="SMART" id="SM00862">
    <property type="entry name" value="Trans_reg_C"/>
    <property type="match status" value="1"/>
</dbReference>